<evidence type="ECO:0000313" key="2">
    <source>
        <dbReference type="EMBL" id="ACF86042.1"/>
    </source>
</evidence>
<name>B4FV99_MAIZE</name>
<feature type="region of interest" description="Disordered" evidence="1">
    <location>
        <begin position="1"/>
        <end position="50"/>
    </location>
</feature>
<proteinExistence type="evidence at transcript level"/>
<protein>
    <submittedName>
        <fullName evidence="2">Uncharacterized protein</fullName>
    </submittedName>
</protein>
<dbReference type="EMBL" id="BT041037">
    <property type="protein sequence ID" value="ACF86042.1"/>
    <property type="molecule type" value="mRNA"/>
</dbReference>
<feature type="region of interest" description="Disordered" evidence="1">
    <location>
        <begin position="135"/>
        <end position="181"/>
    </location>
</feature>
<feature type="compositionally biased region" description="Pro residues" evidence="1">
    <location>
        <begin position="155"/>
        <end position="164"/>
    </location>
</feature>
<dbReference type="AlphaFoldDB" id="B4FV99"/>
<accession>B4FV99</accession>
<sequence>MVCAPDSATRSVRFSPRSEKLCSRPAKPAKGDGSAPVLDASDTVPSRRPVSTCHSDALNWYDTASRAASATMSAHDTTPGHALSSCALIASITSYPPTDRFGAAVFSLCAVSSRIDASQPCVRSSWWSVAGWGHGVGDRRTTDATRTGRGTNAPPSLPSPPLPNRHPSRPPYGRAGSGGAK</sequence>
<evidence type="ECO:0000256" key="1">
    <source>
        <dbReference type="SAM" id="MobiDB-lite"/>
    </source>
</evidence>
<reference evidence="2" key="1">
    <citation type="journal article" date="2009" name="PLoS Genet.">
        <title>Sequencing, mapping, and analysis of 27,455 maize full-length cDNAs.</title>
        <authorList>
            <person name="Soderlund C."/>
            <person name="Descour A."/>
            <person name="Kudrna D."/>
            <person name="Bomhoff M."/>
            <person name="Boyd L."/>
            <person name="Currie J."/>
            <person name="Angelova A."/>
            <person name="Collura K."/>
            <person name="Wissotski M."/>
            <person name="Ashley E."/>
            <person name="Morrow D."/>
            <person name="Fernandes J."/>
            <person name="Walbot V."/>
            <person name="Yu Y."/>
        </authorList>
    </citation>
    <scope>NUCLEOTIDE SEQUENCE</scope>
    <source>
        <strain evidence="2">B73</strain>
    </source>
</reference>
<organism evidence="2">
    <name type="scientific">Zea mays</name>
    <name type="common">Maize</name>
    <dbReference type="NCBI Taxonomy" id="4577"/>
    <lineage>
        <taxon>Eukaryota</taxon>
        <taxon>Viridiplantae</taxon>
        <taxon>Streptophyta</taxon>
        <taxon>Embryophyta</taxon>
        <taxon>Tracheophyta</taxon>
        <taxon>Spermatophyta</taxon>
        <taxon>Magnoliopsida</taxon>
        <taxon>Liliopsida</taxon>
        <taxon>Poales</taxon>
        <taxon>Poaceae</taxon>
        <taxon>PACMAD clade</taxon>
        <taxon>Panicoideae</taxon>
        <taxon>Andropogonodae</taxon>
        <taxon>Andropogoneae</taxon>
        <taxon>Tripsacinae</taxon>
        <taxon>Zea</taxon>
    </lineage>
</organism>